<dbReference type="InterPro" id="IPR035979">
    <property type="entry name" value="RBD_domain_sf"/>
</dbReference>
<evidence type="ECO:0000313" key="3">
    <source>
        <dbReference type="EMBL" id="KAF5741540.1"/>
    </source>
</evidence>
<dbReference type="CDD" id="cd00590">
    <property type="entry name" value="RRM_SF"/>
    <property type="match status" value="1"/>
</dbReference>
<evidence type="ECO:0000259" key="2">
    <source>
        <dbReference type="SMART" id="SM00360"/>
    </source>
</evidence>
<accession>A0A7J7D5C5</accession>
<dbReference type="GO" id="GO:0003723">
    <property type="term" value="F:RNA binding"/>
    <property type="evidence" value="ECO:0007669"/>
    <property type="project" value="InterPro"/>
</dbReference>
<proteinExistence type="predicted"/>
<dbReference type="OrthoDB" id="1923695at2759"/>
<evidence type="ECO:0000313" key="4">
    <source>
        <dbReference type="Proteomes" id="UP000593562"/>
    </source>
</evidence>
<feature type="domain" description="RRM" evidence="2">
    <location>
        <begin position="250"/>
        <end position="319"/>
    </location>
</feature>
<feature type="region of interest" description="Disordered" evidence="1">
    <location>
        <begin position="61"/>
        <end position="103"/>
    </location>
</feature>
<dbReference type="EMBL" id="JAAARO010000010">
    <property type="protein sequence ID" value="KAF5741540.1"/>
    <property type="molecule type" value="Genomic_DNA"/>
</dbReference>
<name>A0A7J7D5C5_TRIWF</name>
<dbReference type="InterPro" id="IPR012677">
    <property type="entry name" value="Nucleotide-bd_a/b_plait_sf"/>
</dbReference>
<evidence type="ECO:0000256" key="1">
    <source>
        <dbReference type="SAM" id="MobiDB-lite"/>
    </source>
</evidence>
<dbReference type="SUPFAM" id="SSF54928">
    <property type="entry name" value="RNA-binding domain, RBD"/>
    <property type="match status" value="1"/>
</dbReference>
<organism evidence="3 4">
    <name type="scientific">Tripterygium wilfordii</name>
    <name type="common">Thunder God vine</name>
    <dbReference type="NCBI Taxonomy" id="458696"/>
    <lineage>
        <taxon>Eukaryota</taxon>
        <taxon>Viridiplantae</taxon>
        <taxon>Streptophyta</taxon>
        <taxon>Embryophyta</taxon>
        <taxon>Tracheophyta</taxon>
        <taxon>Spermatophyta</taxon>
        <taxon>Magnoliopsida</taxon>
        <taxon>eudicotyledons</taxon>
        <taxon>Gunneridae</taxon>
        <taxon>Pentapetalae</taxon>
        <taxon>rosids</taxon>
        <taxon>fabids</taxon>
        <taxon>Celastrales</taxon>
        <taxon>Celastraceae</taxon>
        <taxon>Tripterygium</taxon>
    </lineage>
</organism>
<sequence>MIRSRLRTSIYPPLTGENRLIKLEGKLNLLERCNVRIGNSIDLFSVRNLLCSRTLSNFITKGVGNPEQSPDSSSDEDDFSELGPPVGQGIDTFPISMTEKPQHFRKRKIDRARHALSGSSLHEIGSLRSINEALELHNSSSDLHFGLENHKHSSSNGKADKFLDLGSSLPQGIGPTLKLRTEKPDRFMKTKSTRNASAVSLPKSRPQLKDEALRLGNSSSPPHLKLENHNGGPRSNIGNKQESNVRNLNSVTVQKIPSTINPPQLKEAMSIFGKISNATMRTVESGLNCCDVEFESVESSRKALSAGQIMVNNFSIPISPLHALEAVTIRISNLNARTDDSMIHSVCMSYGNLDTLVRTKDDAVDAVFLVKDKYGLLAMLKKLNNTMMDDCQWSACIQPPGSPSAVVANENVSQQQLGLQVHRHMLVLLGQLSENIIYMEDLENLHCALMHLDSHPMNSGTKGVNESQKKCQNDVYVESM</sequence>
<keyword evidence="4" id="KW-1185">Reference proteome</keyword>
<feature type="region of interest" description="Disordered" evidence="1">
    <location>
        <begin position="189"/>
        <end position="208"/>
    </location>
</feature>
<dbReference type="SMART" id="SM00360">
    <property type="entry name" value="RRM"/>
    <property type="match status" value="2"/>
</dbReference>
<feature type="region of interest" description="Disordered" evidence="1">
    <location>
        <begin position="213"/>
        <end position="244"/>
    </location>
</feature>
<reference evidence="3 4" key="1">
    <citation type="journal article" date="2020" name="Nat. Commun.">
        <title>Genome of Tripterygium wilfordii and identification of cytochrome P450 involved in triptolide biosynthesis.</title>
        <authorList>
            <person name="Tu L."/>
            <person name="Su P."/>
            <person name="Zhang Z."/>
            <person name="Gao L."/>
            <person name="Wang J."/>
            <person name="Hu T."/>
            <person name="Zhou J."/>
            <person name="Zhang Y."/>
            <person name="Zhao Y."/>
            <person name="Liu Y."/>
            <person name="Song Y."/>
            <person name="Tong Y."/>
            <person name="Lu Y."/>
            <person name="Yang J."/>
            <person name="Xu C."/>
            <person name="Jia M."/>
            <person name="Peters R.J."/>
            <person name="Huang L."/>
            <person name="Gao W."/>
        </authorList>
    </citation>
    <scope>NUCLEOTIDE SEQUENCE [LARGE SCALE GENOMIC DNA]</scope>
    <source>
        <strain evidence="4">cv. XIE 37</strain>
        <tissue evidence="3">Leaf</tissue>
    </source>
</reference>
<gene>
    <name evidence="3" type="ORF">HS088_TW10G00540</name>
</gene>
<dbReference type="Gene3D" id="3.30.70.330">
    <property type="match status" value="1"/>
</dbReference>
<comment type="caution">
    <text evidence="3">The sequence shown here is derived from an EMBL/GenBank/DDBJ whole genome shotgun (WGS) entry which is preliminary data.</text>
</comment>
<dbReference type="InParanoid" id="A0A7J7D5C5"/>
<protein>
    <recommendedName>
        <fullName evidence="2">RRM domain-containing protein</fullName>
    </recommendedName>
</protein>
<feature type="domain" description="RRM" evidence="2">
    <location>
        <begin position="328"/>
        <end position="396"/>
    </location>
</feature>
<dbReference type="Proteomes" id="UP000593562">
    <property type="component" value="Unassembled WGS sequence"/>
</dbReference>
<dbReference type="InterPro" id="IPR000504">
    <property type="entry name" value="RRM_dom"/>
</dbReference>
<dbReference type="Pfam" id="PF00076">
    <property type="entry name" value="RRM_1"/>
    <property type="match status" value="1"/>
</dbReference>
<dbReference type="AlphaFoldDB" id="A0A7J7D5C5"/>